<dbReference type="Proteomes" id="UP000652761">
    <property type="component" value="Unassembled WGS sequence"/>
</dbReference>
<keyword evidence="1" id="KW-1133">Transmembrane helix</keyword>
<feature type="transmembrane region" description="Helical" evidence="1">
    <location>
        <begin position="173"/>
        <end position="202"/>
    </location>
</feature>
<comment type="caution">
    <text evidence="2">The sequence shown here is derived from an EMBL/GenBank/DDBJ whole genome shotgun (WGS) entry which is preliminary data.</text>
</comment>
<evidence type="ECO:0000256" key="1">
    <source>
        <dbReference type="SAM" id="Phobius"/>
    </source>
</evidence>
<feature type="transmembrane region" description="Helical" evidence="1">
    <location>
        <begin position="77"/>
        <end position="98"/>
    </location>
</feature>
<accession>A0A843TBC0</accession>
<dbReference type="EMBL" id="NMUH01000002">
    <property type="protein sequence ID" value="MQL67871.1"/>
    <property type="molecule type" value="Genomic_DNA"/>
</dbReference>
<proteinExistence type="predicted"/>
<sequence>MVLLTWLLSVSRGDTWLFLLDLVEVWDVGACVVRLWSHVVAPVFCELLCLSGCVPRVASALCLTPLVLRESCWARPWLWFVAFTLFRCFIVLCVPAALDGKGMVISIEPCSRGSPPYSLQVGTRSRRSLLPDSGGGSSDLWVAAQPSAVPGGGPGGRVVTVVSEGPGVSYRRVLLLLLGARAASVVAVFARAVVGFVLGLCVRMGVSRRLREPACGVAFTSAWLLPVDPEEGSCLAGSPLVVWSCVSLLDVCWPCVPVRCCALCSTQSTSLLKLSRCFVYHVALLVEHCDTCLWLLPALCWLFVNSGELFLEFFSVGSGGGEVFPRT</sequence>
<keyword evidence="3" id="KW-1185">Reference proteome</keyword>
<protein>
    <submittedName>
        <fullName evidence="2">Uncharacterized protein</fullName>
    </submittedName>
</protein>
<feature type="non-terminal residue" evidence="2">
    <location>
        <position position="327"/>
    </location>
</feature>
<reference evidence="2" key="1">
    <citation type="submission" date="2017-07" db="EMBL/GenBank/DDBJ databases">
        <title>Taro Niue Genome Assembly and Annotation.</title>
        <authorList>
            <person name="Atibalentja N."/>
            <person name="Keating K."/>
            <person name="Fields C.J."/>
        </authorList>
    </citation>
    <scope>NUCLEOTIDE SEQUENCE</scope>
    <source>
        <strain evidence="2">Niue_2</strain>
        <tissue evidence="2">Leaf</tissue>
    </source>
</reference>
<organism evidence="2 3">
    <name type="scientific">Colocasia esculenta</name>
    <name type="common">Wild taro</name>
    <name type="synonym">Arum esculentum</name>
    <dbReference type="NCBI Taxonomy" id="4460"/>
    <lineage>
        <taxon>Eukaryota</taxon>
        <taxon>Viridiplantae</taxon>
        <taxon>Streptophyta</taxon>
        <taxon>Embryophyta</taxon>
        <taxon>Tracheophyta</taxon>
        <taxon>Spermatophyta</taxon>
        <taxon>Magnoliopsida</taxon>
        <taxon>Liliopsida</taxon>
        <taxon>Araceae</taxon>
        <taxon>Aroideae</taxon>
        <taxon>Colocasieae</taxon>
        <taxon>Colocasia</taxon>
    </lineage>
</organism>
<name>A0A843TBC0_COLES</name>
<evidence type="ECO:0000313" key="2">
    <source>
        <dbReference type="EMBL" id="MQL67871.1"/>
    </source>
</evidence>
<gene>
    <name evidence="2" type="ORF">Taro_000139</name>
</gene>
<keyword evidence="1" id="KW-0472">Membrane</keyword>
<dbReference type="AlphaFoldDB" id="A0A843TBC0"/>
<evidence type="ECO:0000313" key="3">
    <source>
        <dbReference type="Proteomes" id="UP000652761"/>
    </source>
</evidence>
<keyword evidence="1" id="KW-0812">Transmembrane</keyword>